<proteinExistence type="predicted"/>
<dbReference type="Proteomes" id="UP000829447">
    <property type="component" value="Linkage Group LG4"/>
</dbReference>
<evidence type="ECO:0000313" key="1">
    <source>
        <dbReference type="EMBL" id="MCI4377430.1"/>
    </source>
</evidence>
<evidence type="ECO:0000313" key="2">
    <source>
        <dbReference type="Proteomes" id="UP000829447"/>
    </source>
</evidence>
<protein>
    <submittedName>
        <fullName evidence="1">Uncharacterized protein</fullName>
    </submittedName>
</protein>
<sequence length="291" mass="32320">MSKNSLCVFFIVSFLQTGISNSRISISLSQGGDYIILTCVLAGNESLTQVNWEMVQGSNHTKLGIFHPSQGIHIFSEHSGKIKIQGKQTPLAASDLSLQKEALNESGLICCQFITFPSGSLKQCTDISNAVISVLISPAEPHGAERKQGLFGKFGALTVGCILSLLFLAIPVYICKKCFCRRRQVLEIQHVSTDPSTFIEMYTEETHEVHHTPSPSGFDPTKLYTKIKEDLYYGRLWKAYQGRARVSTQGCLTGSRQIYYRLGENPLPQRDQEHRPKIPDAMTRSSSKSSI</sequence>
<accession>A0ACC5WGF1</accession>
<keyword evidence="2" id="KW-1185">Reference proteome</keyword>
<comment type="caution">
    <text evidence="1">The sequence shown here is derived from an EMBL/GenBank/DDBJ whole genome shotgun (WGS) entry which is preliminary data.</text>
</comment>
<organism evidence="1 2">
    <name type="scientific">Pangasianodon gigas</name>
    <name type="common">Mekong giant catfish</name>
    <name type="synonym">Pangasius gigas</name>
    <dbReference type="NCBI Taxonomy" id="30993"/>
    <lineage>
        <taxon>Eukaryota</taxon>
        <taxon>Metazoa</taxon>
        <taxon>Chordata</taxon>
        <taxon>Craniata</taxon>
        <taxon>Vertebrata</taxon>
        <taxon>Euteleostomi</taxon>
        <taxon>Actinopterygii</taxon>
        <taxon>Neopterygii</taxon>
        <taxon>Teleostei</taxon>
        <taxon>Ostariophysi</taxon>
        <taxon>Siluriformes</taxon>
        <taxon>Pangasiidae</taxon>
        <taxon>Pangasianodon</taxon>
    </lineage>
</organism>
<gene>
    <name evidence="1" type="ORF">PGIGA_G00203500</name>
</gene>
<dbReference type="EMBL" id="CM040457">
    <property type="protein sequence ID" value="MCI4377430.1"/>
    <property type="molecule type" value="Genomic_DNA"/>
</dbReference>
<name>A0ACC5WGF1_PANGG</name>
<reference evidence="1 2" key="1">
    <citation type="journal article" date="2022" name="bioRxiv">
        <title>An ancient truncated duplication of the anti-Mullerian hormone receptor type 2 gene is a potential conserved master sex determinant in the Pangasiidae catfish family.</title>
        <authorList>
            <person name="Wen M."/>
            <person name="Pan Q."/>
            <person name="Jouanno E."/>
            <person name="Montfort J."/>
            <person name="Zahm M."/>
            <person name="Cabau C."/>
            <person name="Klopp C."/>
            <person name="Iampietro C."/>
            <person name="Roques C."/>
            <person name="Bouchez O."/>
            <person name="Castinel A."/>
            <person name="Donnadieu C."/>
            <person name="Parrinello H."/>
            <person name="Poncet C."/>
            <person name="Belmonte E."/>
            <person name="Gautier V."/>
            <person name="Avarre J.-C."/>
            <person name="Dugue R."/>
            <person name="Gustiano R."/>
            <person name="Ha T.T.T."/>
            <person name="Campet M."/>
            <person name="Sriphairoj K."/>
            <person name="Ribolli J."/>
            <person name="de Almeida F.L."/>
            <person name="Desvignes T."/>
            <person name="Postlethwait J.H."/>
            <person name="Bucao C.F."/>
            <person name="Robinson-Rechavi M."/>
            <person name="Bobe J."/>
            <person name="Herpin A."/>
            <person name="Guiguen Y."/>
        </authorList>
    </citation>
    <scope>NUCLEOTIDE SEQUENCE [LARGE SCALE GENOMIC DNA]</scope>
    <source>
        <strain evidence="1">YG-Dec2019</strain>
    </source>
</reference>